<feature type="signal peptide" evidence="1">
    <location>
        <begin position="1"/>
        <end position="18"/>
    </location>
</feature>
<proteinExistence type="predicted"/>
<sequence length="105" mass="11961">MKSSILTSVIALLPAATAEWHPGKKCVESEARRDNAIGEAGCVKAGIYNWAVVTNTQWYCDLQCRLQSNIPNKELHVYKTRDTYVDWDTHLCLCVNFDAKDMIRR</sequence>
<accession>A0A517LM80</accession>
<dbReference type="Proteomes" id="UP000316270">
    <property type="component" value="Chromosome 16"/>
</dbReference>
<evidence type="ECO:0000313" key="3">
    <source>
        <dbReference type="Proteomes" id="UP000316270"/>
    </source>
</evidence>
<keyword evidence="1" id="KW-0732">Signal</keyword>
<reference evidence="2 3" key="1">
    <citation type="submission" date="2019-07" db="EMBL/GenBank/DDBJ databases">
        <title>Finished genome of Venturia effusa.</title>
        <authorList>
            <person name="Young C.A."/>
            <person name="Cox M.P."/>
            <person name="Ganley A.R.D."/>
            <person name="David W.J."/>
        </authorList>
    </citation>
    <scope>NUCLEOTIDE SEQUENCE [LARGE SCALE GENOMIC DNA]</scope>
    <source>
        <strain evidence="3">albino</strain>
    </source>
</reference>
<evidence type="ECO:0000256" key="1">
    <source>
        <dbReference type="SAM" id="SignalP"/>
    </source>
</evidence>
<protein>
    <recommendedName>
        <fullName evidence="4">Cyanovirin-N domain-containing protein</fullName>
    </recommendedName>
</protein>
<keyword evidence="3" id="KW-1185">Reference proteome</keyword>
<feature type="chain" id="PRO_5022230623" description="Cyanovirin-N domain-containing protein" evidence="1">
    <location>
        <begin position="19"/>
        <end position="105"/>
    </location>
</feature>
<evidence type="ECO:0000313" key="2">
    <source>
        <dbReference type="EMBL" id="QDS76742.1"/>
    </source>
</evidence>
<dbReference type="AlphaFoldDB" id="A0A517LM80"/>
<organism evidence="2 3">
    <name type="scientific">Venturia effusa</name>
    <dbReference type="NCBI Taxonomy" id="50376"/>
    <lineage>
        <taxon>Eukaryota</taxon>
        <taxon>Fungi</taxon>
        <taxon>Dikarya</taxon>
        <taxon>Ascomycota</taxon>
        <taxon>Pezizomycotina</taxon>
        <taxon>Dothideomycetes</taxon>
        <taxon>Pleosporomycetidae</taxon>
        <taxon>Venturiales</taxon>
        <taxon>Venturiaceae</taxon>
        <taxon>Venturia</taxon>
    </lineage>
</organism>
<dbReference type="EMBL" id="CP042200">
    <property type="protein sequence ID" value="QDS76742.1"/>
    <property type="molecule type" value="Genomic_DNA"/>
</dbReference>
<name>A0A517LM80_9PEZI</name>
<evidence type="ECO:0008006" key="4">
    <source>
        <dbReference type="Google" id="ProtNLM"/>
    </source>
</evidence>
<gene>
    <name evidence="2" type="ORF">FKW77_001362</name>
</gene>